<evidence type="ECO:0000313" key="2">
    <source>
        <dbReference type="EMBL" id="VTJ80535.1"/>
    </source>
</evidence>
<keyword evidence="3" id="KW-1185">Reference proteome</keyword>
<sequence length="154" mass="17064">MKPPCLLSTIARTDQRDECTRAQGLAGKRKLRRKEHASSLSSPSRKAPSPSPLRDRKSVLQPSLNCTELPPPSRPRRAGDNFNYFLPEVKLGVGGGARGGFNRQARNNERPGEKLGPLVSECRRFDLGWSNSTLLVGSFFSAEEVKKLNWKAGY</sequence>
<feature type="compositionally biased region" description="Low complexity" evidence="1">
    <location>
        <begin position="38"/>
        <end position="48"/>
    </location>
</feature>
<protein>
    <submittedName>
        <fullName evidence="2">Uncharacterized protein</fullName>
    </submittedName>
</protein>
<evidence type="ECO:0000313" key="3">
    <source>
        <dbReference type="Proteomes" id="UP000335636"/>
    </source>
</evidence>
<name>A0A5E4CFG5_MARMO</name>
<dbReference type="AlphaFoldDB" id="A0A5E4CFG5"/>
<dbReference type="Proteomes" id="UP000335636">
    <property type="component" value="Unassembled WGS sequence"/>
</dbReference>
<accession>A0A5E4CFG5</accession>
<reference evidence="2" key="1">
    <citation type="submission" date="2019-04" db="EMBL/GenBank/DDBJ databases">
        <authorList>
            <person name="Alioto T."/>
            <person name="Alioto T."/>
        </authorList>
    </citation>
    <scope>NUCLEOTIDE SEQUENCE [LARGE SCALE GENOMIC DNA]</scope>
</reference>
<gene>
    <name evidence="2" type="ORF">MONAX_5E017567</name>
</gene>
<proteinExistence type="predicted"/>
<dbReference type="EMBL" id="CABDUW010001311">
    <property type="protein sequence ID" value="VTJ80535.1"/>
    <property type="molecule type" value="Genomic_DNA"/>
</dbReference>
<comment type="caution">
    <text evidence="2">The sequence shown here is derived from an EMBL/GenBank/DDBJ whole genome shotgun (WGS) entry which is preliminary data.</text>
</comment>
<organism evidence="2 3">
    <name type="scientific">Marmota monax</name>
    <name type="common">Woodchuck</name>
    <dbReference type="NCBI Taxonomy" id="9995"/>
    <lineage>
        <taxon>Eukaryota</taxon>
        <taxon>Metazoa</taxon>
        <taxon>Chordata</taxon>
        <taxon>Craniata</taxon>
        <taxon>Vertebrata</taxon>
        <taxon>Euteleostomi</taxon>
        <taxon>Mammalia</taxon>
        <taxon>Eutheria</taxon>
        <taxon>Euarchontoglires</taxon>
        <taxon>Glires</taxon>
        <taxon>Rodentia</taxon>
        <taxon>Sciuromorpha</taxon>
        <taxon>Sciuridae</taxon>
        <taxon>Xerinae</taxon>
        <taxon>Marmotini</taxon>
        <taxon>Marmota</taxon>
    </lineage>
</organism>
<evidence type="ECO:0000256" key="1">
    <source>
        <dbReference type="SAM" id="MobiDB-lite"/>
    </source>
</evidence>
<feature type="region of interest" description="Disordered" evidence="1">
    <location>
        <begin position="18"/>
        <end position="81"/>
    </location>
</feature>